<keyword evidence="2" id="KW-0472">Membrane</keyword>
<dbReference type="CDD" id="cd17039">
    <property type="entry name" value="Ubl_ubiquitin_like"/>
    <property type="match status" value="1"/>
</dbReference>
<sequence length="301" mass="34400">MHSQFGEPLGAAPLSQAGTLAIHALLLLFLTSLFMVDAAIHYVCLCVGSGLRKHISHVSKFGKVDMRRSLLLCLHSTPICLLSAGKLSQYEQEAYESHRRFTESQTYPGPIRAATPGDTRFYMGSAETILRENERHYWRAVIDDPHVQHLVPLRIRFKTFIWVTSGWEQRMQIVQVMIQRDATIAELMQQVRIENQSPYLCISSFKLSIDGKDLDDMKTLADYGISEYSRIDAIEENDYLLHTEAEKPKDWNVDEMTEDVLLRSPYKEMAMQPLPNLAPRYEAKPKGYHGKNDYSGMKQSS</sequence>
<dbReference type="InterPro" id="IPR029071">
    <property type="entry name" value="Ubiquitin-like_domsf"/>
</dbReference>
<dbReference type="SUPFAM" id="SSF54236">
    <property type="entry name" value="Ubiquitin-like"/>
    <property type="match status" value="1"/>
</dbReference>
<dbReference type="Proteomes" id="UP000063063">
    <property type="component" value="Chromosome 25"/>
</dbReference>
<dbReference type="OrthoDB" id="259087at2759"/>
<organism evidence="4 5">
    <name type="scientific">Leishmania panamensis</name>
    <dbReference type="NCBI Taxonomy" id="5679"/>
    <lineage>
        <taxon>Eukaryota</taxon>
        <taxon>Discoba</taxon>
        <taxon>Euglenozoa</taxon>
        <taxon>Kinetoplastea</taxon>
        <taxon>Metakinetoplastina</taxon>
        <taxon>Trypanosomatida</taxon>
        <taxon>Trypanosomatidae</taxon>
        <taxon>Leishmaniinae</taxon>
        <taxon>Leishmania</taxon>
        <taxon>Leishmania guyanensis species complex</taxon>
    </lineage>
</organism>
<gene>
    <name evidence="4" type="ORF">LPMP_252250</name>
</gene>
<dbReference type="Gene3D" id="3.10.20.90">
    <property type="entry name" value="Phosphatidylinositol 3-kinase Catalytic Subunit, Chain A, domain 1"/>
    <property type="match status" value="1"/>
</dbReference>
<dbReference type="KEGG" id="lpan:LPMP_252250"/>
<dbReference type="EMBL" id="CP009394">
    <property type="protein sequence ID" value="AIN99088.1"/>
    <property type="molecule type" value="Genomic_DNA"/>
</dbReference>
<keyword evidence="5" id="KW-1185">Reference proteome</keyword>
<proteinExistence type="predicted"/>
<feature type="region of interest" description="Disordered" evidence="1">
    <location>
        <begin position="277"/>
        <end position="301"/>
    </location>
</feature>
<dbReference type="GeneID" id="22575873"/>
<dbReference type="Pfam" id="PF00240">
    <property type="entry name" value="ubiquitin"/>
    <property type="match status" value="1"/>
</dbReference>
<evidence type="ECO:0000313" key="5">
    <source>
        <dbReference type="Proteomes" id="UP000063063"/>
    </source>
</evidence>
<name>A0A088RSZ3_LEIPA</name>
<keyword evidence="2" id="KW-0812">Transmembrane</keyword>
<dbReference type="InterPro" id="IPR000626">
    <property type="entry name" value="Ubiquitin-like_dom"/>
</dbReference>
<dbReference type="PROSITE" id="PS50053">
    <property type="entry name" value="UBIQUITIN_2"/>
    <property type="match status" value="1"/>
</dbReference>
<dbReference type="eggNOG" id="ENOG502RX96">
    <property type="taxonomic scope" value="Eukaryota"/>
</dbReference>
<reference evidence="4 5" key="1">
    <citation type="journal article" date="2015" name="Sci. Rep.">
        <title>The genome of Leishmania panamensis: insights into genomics of the L. (Viannia) subgenus.</title>
        <authorList>
            <person name="Llanes A."/>
            <person name="Restrepo C.M."/>
            <person name="Vecchio G.D."/>
            <person name="Anguizola F.J."/>
            <person name="Lleonart R."/>
        </authorList>
    </citation>
    <scope>NUCLEOTIDE SEQUENCE [LARGE SCALE GENOMIC DNA]</scope>
    <source>
        <strain evidence="4 5">MHOM/PA/94/PSC-1</strain>
    </source>
</reference>
<evidence type="ECO:0000256" key="2">
    <source>
        <dbReference type="SAM" id="Phobius"/>
    </source>
</evidence>
<dbReference type="AlphaFoldDB" id="A0A088RSZ3"/>
<evidence type="ECO:0000313" key="4">
    <source>
        <dbReference type="EMBL" id="AIN99088.1"/>
    </source>
</evidence>
<dbReference type="VEuPathDB" id="TriTrypDB:LPMP_252250"/>
<feature type="transmembrane region" description="Helical" evidence="2">
    <location>
        <begin position="20"/>
        <end position="48"/>
    </location>
</feature>
<feature type="domain" description="Ubiquitin-like" evidence="3">
    <location>
        <begin position="153"/>
        <end position="234"/>
    </location>
</feature>
<keyword evidence="2" id="KW-1133">Transmembrane helix</keyword>
<dbReference type="VEuPathDB" id="TriTrypDB:LPAL13_250024600"/>
<evidence type="ECO:0000259" key="3">
    <source>
        <dbReference type="PROSITE" id="PS50053"/>
    </source>
</evidence>
<dbReference type="RefSeq" id="XP_010699795.1">
    <property type="nucleotide sequence ID" value="XM_010701493.1"/>
</dbReference>
<protein>
    <recommendedName>
        <fullName evidence="3">Ubiquitin-like domain-containing protein</fullName>
    </recommendedName>
</protein>
<accession>A0A088RSZ3</accession>
<evidence type="ECO:0000256" key="1">
    <source>
        <dbReference type="SAM" id="MobiDB-lite"/>
    </source>
</evidence>